<accession>A0A8J2PLV5</accession>
<dbReference type="AlphaFoldDB" id="A0A8J2PLV5"/>
<evidence type="ECO:0000313" key="2">
    <source>
        <dbReference type="Proteomes" id="UP000708208"/>
    </source>
</evidence>
<gene>
    <name evidence="1" type="ORF">AFUS01_LOCUS35472</name>
</gene>
<sequence>MNIWGLSYCKYYELIEWVL</sequence>
<dbReference type="Proteomes" id="UP000708208">
    <property type="component" value="Unassembled WGS sequence"/>
</dbReference>
<organism evidence="1 2">
    <name type="scientific">Allacma fusca</name>
    <dbReference type="NCBI Taxonomy" id="39272"/>
    <lineage>
        <taxon>Eukaryota</taxon>
        <taxon>Metazoa</taxon>
        <taxon>Ecdysozoa</taxon>
        <taxon>Arthropoda</taxon>
        <taxon>Hexapoda</taxon>
        <taxon>Collembola</taxon>
        <taxon>Symphypleona</taxon>
        <taxon>Sminthuridae</taxon>
        <taxon>Allacma</taxon>
    </lineage>
</organism>
<comment type="caution">
    <text evidence="1">The sequence shown here is derived from an EMBL/GenBank/DDBJ whole genome shotgun (WGS) entry which is preliminary data.</text>
</comment>
<reference evidence="1" key="1">
    <citation type="submission" date="2021-06" db="EMBL/GenBank/DDBJ databases">
        <authorList>
            <person name="Hodson N. C."/>
            <person name="Mongue J. A."/>
            <person name="Jaron S. K."/>
        </authorList>
    </citation>
    <scope>NUCLEOTIDE SEQUENCE</scope>
</reference>
<evidence type="ECO:0000313" key="1">
    <source>
        <dbReference type="EMBL" id="CAG7825358.1"/>
    </source>
</evidence>
<name>A0A8J2PLV5_9HEXA</name>
<dbReference type="EMBL" id="CAJVCH010535927">
    <property type="protein sequence ID" value="CAG7825358.1"/>
    <property type="molecule type" value="Genomic_DNA"/>
</dbReference>
<keyword evidence="2" id="KW-1185">Reference proteome</keyword>
<protein>
    <submittedName>
        <fullName evidence="1">Uncharacterized protein</fullName>
    </submittedName>
</protein>
<proteinExistence type="predicted"/>